<evidence type="ECO:0000256" key="2">
    <source>
        <dbReference type="ARBA" id="ARBA00005336"/>
    </source>
</evidence>
<proteinExistence type="inferred from homology"/>
<evidence type="ECO:0000256" key="1">
    <source>
        <dbReference type="ARBA" id="ARBA00001231"/>
    </source>
</evidence>
<name>A0A437GWH1_9SPHN</name>
<dbReference type="InterPro" id="IPR017853">
    <property type="entry name" value="GH"/>
</dbReference>
<dbReference type="SUPFAM" id="SSF51445">
    <property type="entry name" value="(Trans)glycosidases"/>
    <property type="match status" value="1"/>
</dbReference>
<dbReference type="GO" id="GO:0009254">
    <property type="term" value="P:peptidoglycan turnover"/>
    <property type="evidence" value="ECO:0007669"/>
    <property type="project" value="TreeGrafter"/>
</dbReference>
<dbReference type="InterPro" id="IPR050226">
    <property type="entry name" value="NagZ_Beta-hexosaminidase"/>
</dbReference>
<dbReference type="AlphaFoldDB" id="A0A437GWH1"/>
<gene>
    <name evidence="7" type="ORF">EKN06_10535</name>
</gene>
<evidence type="ECO:0000256" key="3">
    <source>
        <dbReference type="ARBA" id="ARBA00012663"/>
    </source>
</evidence>
<keyword evidence="4 7" id="KW-0378">Hydrolase</keyword>
<dbReference type="EC" id="3.2.1.52" evidence="3"/>
<evidence type="ECO:0000313" key="8">
    <source>
        <dbReference type="Proteomes" id="UP000283003"/>
    </source>
</evidence>
<organism evidence="7 8">
    <name type="scientific">Croceicoccus ponticola</name>
    <dbReference type="NCBI Taxonomy" id="2217664"/>
    <lineage>
        <taxon>Bacteria</taxon>
        <taxon>Pseudomonadati</taxon>
        <taxon>Pseudomonadota</taxon>
        <taxon>Alphaproteobacteria</taxon>
        <taxon>Sphingomonadales</taxon>
        <taxon>Erythrobacteraceae</taxon>
        <taxon>Croceicoccus</taxon>
    </lineage>
</organism>
<feature type="domain" description="Glycoside hydrolase family 3 N-terminal" evidence="6">
    <location>
        <begin position="16"/>
        <end position="298"/>
    </location>
</feature>
<comment type="catalytic activity">
    <reaction evidence="1">
        <text>Hydrolysis of terminal non-reducing N-acetyl-D-hexosamine residues in N-acetyl-beta-D-hexosaminides.</text>
        <dbReference type="EC" id="3.2.1.52"/>
    </reaction>
</comment>
<dbReference type="EMBL" id="RXOL01000004">
    <property type="protein sequence ID" value="RVQ66452.1"/>
    <property type="molecule type" value="Genomic_DNA"/>
</dbReference>
<dbReference type="NCBIfam" id="NF003740">
    <property type="entry name" value="PRK05337.1"/>
    <property type="match status" value="1"/>
</dbReference>
<sequence length="342" mass="36226">MTPAIFGMSGLMLTDAERAFFASCNPAGYILFGRNCDTPDQMRALTDDLRGLHGRDELLILIDQEGGRVSRMKPPAWPAYPPQGVFDRLYDVAPISAMEAARCNARAIGLDLAEAGVSSDALPLLDVRHEGAHDVIGDRALGSDPMRVAALGRAVLDGLADAGVVGIVKHMPGHGRALCDSHKNLPTVTASDEELAVDLAPFEVLRNAPMAMSAHIVFEAWDPLRPATQSPTVIENIIRKRIGFGGLLMTDDIDMQALSGTIPERSAAAIAAGCDVVLNCWARMDEMEGICAALPEMSAKSRARLDTAMAGANVACPFDGAEERAEAIAKRDALLEAAGVSA</sequence>
<dbReference type="GO" id="GO:0005975">
    <property type="term" value="P:carbohydrate metabolic process"/>
    <property type="evidence" value="ECO:0007669"/>
    <property type="project" value="InterPro"/>
</dbReference>
<dbReference type="OrthoDB" id="9786661at2"/>
<accession>A0A437GWH1</accession>
<dbReference type="Pfam" id="PF00933">
    <property type="entry name" value="Glyco_hydro_3"/>
    <property type="match status" value="1"/>
</dbReference>
<reference evidence="7 8" key="1">
    <citation type="submission" date="2018-12" db="EMBL/GenBank/DDBJ databases">
        <title>Croceicoccus ponticola sp. nov., a lipolytic bacterium isolated from seawater.</title>
        <authorList>
            <person name="Yoon J.-H."/>
        </authorList>
    </citation>
    <scope>NUCLEOTIDE SEQUENCE [LARGE SCALE GENOMIC DNA]</scope>
    <source>
        <strain evidence="7 8">GM-16</strain>
    </source>
</reference>
<evidence type="ECO:0000256" key="5">
    <source>
        <dbReference type="ARBA" id="ARBA00023295"/>
    </source>
</evidence>
<protein>
    <recommendedName>
        <fullName evidence="3">beta-N-acetylhexosaminidase</fullName>
        <ecNumber evidence="3">3.2.1.52</ecNumber>
    </recommendedName>
</protein>
<dbReference type="InterPro" id="IPR001764">
    <property type="entry name" value="Glyco_hydro_3_N"/>
</dbReference>
<evidence type="ECO:0000259" key="6">
    <source>
        <dbReference type="Pfam" id="PF00933"/>
    </source>
</evidence>
<evidence type="ECO:0000256" key="4">
    <source>
        <dbReference type="ARBA" id="ARBA00022801"/>
    </source>
</evidence>
<evidence type="ECO:0000313" key="7">
    <source>
        <dbReference type="EMBL" id="RVQ66452.1"/>
    </source>
</evidence>
<dbReference type="PANTHER" id="PTHR30480">
    <property type="entry name" value="BETA-HEXOSAMINIDASE-RELATED"/>
    <property type="match status" value="1"/>
</dbReference>
<dbReference type="Gene3D" id="3.20.20.300">
    <property type="entry name" value="Glycoside hydrolase, family 3, N-terminal domain"/>
    <property type="match status" value="1"/>
</dbReference>
<dbReference type="PANTHER" id="PTHR30480:SF13">
    <property type="entry name" value="BETA-HEXOSAMINIDASE"/>
    <property type="match status" value="1"/>
</dbReference>
<dbReference type="PROSITE" id="PS00775">
    <property type="entry name" value="GLYCOSYL_HYDROL_F3"/>
    <property type="match status" value="1"/>
</dbReference>
<comment type="caution">
    <text evidence="7">The sequence shown here is derived from an EMBL/GenBank/DDBJ whole genome shotgun (WGS) entry which is preliminary data.</text>
</comment>
<comment type="similarity">
    <text evidence="2">Belongs to the glycosyl hydrolase 3 family.</text>
</comment>
<dbReference type="Proteomes" id="UP000283003">
    <property type="component" value="Unassembled WGS sequence"/>
</dbReference>
<dbReference type="InterPro" id="IPR036962">
    <property type="entry name" value="Glyco_hydro_3_N_sf"/>
</dbReference>
<keyword evidence="5 7" id="KW-0326">Glycosidase</keyword>
<dbReference type="RefSeq" id="WP_127612874.1">
    <property type="nucleotide sequence ID" value="NZ_RXOL01000004.1"/>
</dbReference>
<keyword evidence="8" id="KW-1185">Reference proteome</keyword>
<dbReference type="GO" id="GO:0004563">
    <property type="term" value="F:beta-N-acetylhexosaminidase activity"/>
    <property type="evidence" value="ECO:0007669"/>
    <property type="project" value="UniProtKB-EC"/>
</dbReference>
<dbReference type="InterPro" id="IPR019800">
    <property type="entry name" value="Glyco_hydro_3_AS"/>
</dbReference>